<gene>
    <name evidence="1" type="ORF">LMTR13_33660</name>
</gene>
<reference evidence="1 2" key="1">
    <citation type="submission" date="2016-07" db="EMBL/GenBank/DDBJ databases">
        <title>Complete genome sequence of Bradyrhizobium icense LMTR 13T, a potential inoculant strain isolated from lima bean (Phaseolus lunatus) in Peru.</title>
        <authorList>
            <person name="Ormeno-Orrillo E."/>
            <person name="Duran D."/>
            <person name="Rogel M.A."/>
            <person name="Rey L."/>
            <person name="Imperial J."/>
            <person name="Ruiz-Argueso T."/>
            <person name="Martinez-Romero E."/>
        </authorList>
    </citation>
    <scope>NUCLEOTIDE SEQUENCE [LARGE SCALE GENOMIC DNA]</scope>
    <source>
        <strain evidence="1 2">LMTR 13</strain>
    </source>
</reference>
<evidence type="ECO:0000313" key="2">
    <source>
        <dbReference type="Proteomes" id="UP000092839"/>
    </source>
</evidence>
<accession>A0A1B1UTE5</accession>
<dbReference type="RefSeq" id="WP_065733185.1">
    <property type="nucleotide sequence ID" value="NZ_CP016428.1"/>
</dbReference>
<evidence type="ECO:0000313" key="1">
    <source>
        <dbReference type="EMBL" id="ANW06075.1"/>
    </source>
</evidence>
<dbReference type="EMBL" id="CP016428">
    <property type="protein sequence ID" value="ANW06075.1"/>
    <property type="molecule type" value="Genomic_DNA"/>
</dbReference>
<keyword evidence="2" id="KW-1185">Reference proteome</keyword>
<name>A0A1B1UTE5_9BRAD</name>
<dbReference type="AlphaFoldDB" id="A0A1B1UTE5"/>
<dbReference type="Proteomes" id="UP000092839">
    <property type="component" value="Chromosome"/>
</dbReference>
<organism evidence="1 2">
    <name type="scientific">Bradyrhizobium icense</name>
    <dbReference type="NCBI Taxonomy" id="1274631"/>
    <lineage>
        <taxon>Bacteria</taxon>
        <taxon>Pseudomonadati</taxon>
        <taxon>Pseudomonadota</taxon>
        <taxon>Alphaproteobacteria</taxon>
        <taxon>Hyphomicrobiales</taxon>
        <taxon>Nitrobacteraceae</taxon>
        <taxon>Bradyrhizobium</taxon>
    </lineage>
</organism>
<protein>
    <submittedName>
        <fullName evidence="1">Uncharacterized protein</fullName>
    </submittedName>
</protein>
<proteinExistence type="predicted"/>
<sequence length="114" mass="12714">MHPAARLQFERLIGEYARWRAVPETERSPAPAWWWGPAMELRSAPQSLPAEWSAELGLPNQATYAAAAELLLRAFAGQTSLPWPDDFPRKADAPDAKLVRELHPQPSDDGAFQP</sequence>
<dbReference type="KEGG" id="bic:LMTR13_33660"/>
<dbReference type="OrthoDB" id="8252105at2"/>